<dbReference type="Pfam" id="PF07457">
    <property type="entry name" value="DUF1516"/>
    <property type="match status" value="1"/>
</dbReference>
<gene>
    <name evidence="6" type="primary">yisL</name>
    <name evidence="6" type="ORF">GCM10010978_10650</name>
</gene>
<evidence type="ECO:0000313" key="7">
    <source>
        <dbReference type="Proteomes" id="UP000602050"/>
    </source>
</evidence>
<feature type="transmembrane region" description="Helical" evidence="5">
    <location>
        <begin position="36"/>
        <end position="57"/>
    </location>
</feature>
<evidence type="ECO:0000256" key="4">
    <source>
        <dbReference type="ARBA" id="ARBA00023136"/>
    </source>
</evidence>
<dbReference type="EMBL" id="BMEV01000014">
    <property type="protein sequence ID" value="GGH73110.1"/>
    <property type="molecule type" value="Genomic_DNA"/>
</dbReference>
<name>A0A8J2ZQF4_9BACI</name>
<comment type="similarity">
    <text evidence="5">Belongs to the UPF0344 family.</text>
</comment>
<keyword evidence="7" id="KW-1185">Reference proteome</keyword>
<dbReference type="InterPro" id="IPR010899">
    <property type="entry name" value="UPF0344"/>
</dbReference>
<evidence type="ECO:0000256" key="3">
    <source>
        <dbReference type="ARBA" id="ARBA00022989"/>
    </source>
</evidence>
<comment type="subcellular location">
    <subcellularLocation>
        <location evidence="5">Cell membrane</location>
        <topology evidence="5">Multi-pass membrane protein</topology>
    </subcellularLocation>
</comment>
<organism evidence="6 7">
    <name type="scientific">Compostibacillus humi</name>
    <dbReference type="NCBI Taxonomy" id="1245525"/>
    <lineage>
        <taxon>Bacteria</taxon>
        <taxon>Bacillati</taxon>
        <taxon>Bacillota</taxon>
        <taxon>Bacilli</taxon>
        <taxon>Bacillales</taxon>
        <taxon>Bacillaceae</taxon>
        <taxon>Compostibacillus</taxon>
    </lineage>
</organism>
<evidence type="ECO:0000256" key="2">
    <source>
        <dbReference type="ARBA" id="ARBA00022692"/>
    </source>
</evidence>
<dbReference type="Proteomes" id="UP000602050">
    <property type="component" value="Unassembled WGS sequence"/>
</dbReference>
<protein>
    <recommendedName>
        <fullName evidence="5">UPF0344 protein GCM10010978_10650</fullName>
    </recommendedName>
</protein>
<comment type="caution">
    <text evidence="5">Lacks conserved residue(s) required for the propagation of feature annotation.</text>
</comment>
<reference evidence="6" key="1">
    <citation type="journal article" date="2014" name="Int. J. Syst. Evol. Microbiol.">
        <title>Complete genome sequence of Corynebacterium casei LMG S-19264T (=DSM 44701T), isolated from a smear-ripened cheese.</title>
        <authorList>
            <consortium name="US DOE Joint Genome Institute (JGI-PGF)"/>
            <person name="Walter F."/>
            <person name="Albersmeier A."/>
            <person name="Kalinowski J."/>
            <person name="Ruckert C."/>
        </authorList>
    </citation>
    <scope>NUCLEOTIDE SEQUENCE</scope>
    <source>
        <strain evidence="6">CGMCC 1.12360</strain>
    </source>
</reference>
<dbReference type="AlphaFoldDB" id="A0A8J2ZQF4"/>
<feature type="transmembrane region" description="Helical" evidence="5">
    <location>
        <begin position="6"/>
        <end position="24"/>
    </location>
</feature>
<comment type="caution">
    <text evidence="6">The sequence shown here is derived from an EMBL/GenBank/DDBJ whole genome shotgun (WGS) entry which is preliminary data.</text>
</comment>
<proteinExistence type="inferred from homology"/>
<feature type="transmembrane region" description="Helical" evidence="5">
    <location>
        <begin position="97"/>
        <end position="116"/>
    </location>
</feature>
<keyword evidence="2 5" id="KW-0812">Transmembrane</keyword>
<reference evidence="6" key="2">
    <citation type="submission" date="2020-09" db="EMBL/GenBank/DDBJ databases">
        <authorList>
            <person name="Sun Q."/>
            <person name="Zhou Y."/>
        </authorList>
    </citation>
    <scope>NUCLEOTIDE SEQUENCE</scope>
    <source>
        <strain evidence="6">CGMCC 1.12360</strain>
    </source>
</reference>
<keyword evidence="3 5" id="KW-1133">Transmembrane helix</keyword>
<evidence type="ECO:0000313" key="6">
    <source>
        <dbReference type="EMBL" id="GGH73110.1"/>
    </source>
</evidence>
<evidence type="ECO:0000256" key="1">
    <source>
        <dbReference type="ARBA" id="ARBA00022475"/>
    </source>
</evidence>
<accession>A0A8J2ZQF4</accession>
<dbReference type="HAMAP" id="MF_01536">
    <property type="entry name" value="UPF0344"/>
    <property type="match status" value="1"/>
</dbReference>
<sequence length="122" mass="13596">MTHMHITSWLLGFILFAIVLILMKQGKEKPAKITQMILRLDYLFILYTGGDLLALYLGSNMGILGEVIVKSLAGVWLIAAMEMVLAKTKKNEPAKGGWIQFVIALLLVLILGFVRLEMGIHL</sequence>
<evidence type="ECO:0000256" key="5">
    <source>
        <dbReference type="HAMAP-Rule" id="MF_01536"/>
    </source>
</evidence>
<dbReference type="GO" id="GO:0005886">
    <property type="term" value="C:plasma membrane"/>
    <property type="evidence" value="ECO:0007669"/>
    <property type="project" value="UniProtKB-SubCell"/>
</dbReference>
<keyword evidence="4 5" id="KW-0472">Membrane</keyword>
<keyword evidence="1 5" id="KW-1003">Cell membrane</keyword>
<dbReference type="RefSeq" id="WP_188391345.1">
    <property type="nucleotide sequence ID" value="NZ_BMEV01000014.1"/>
</dbReference>